<comment type="caution">
    <text evidence="4">Lacks conserved residue(s) required for the propagation of feature annotation.</text>
</comment>
<dbReference type="SUPFAM" id="SSF56487">
    <property type="entry name" value="SRCR-like"/>
    <property type="match status" value="2"/>
</dbReference>
<dbReference type="InParanoid" id="A0A1S3JBH0"/>
<reference evidence="8" key="1">
    <citation type="submission" date="2025-08" db="UniProtKB">
        <authorList>
            <consortium name="RefSeq"/>
        </authorList>
    </citation>
    <scope>IDENTIFICATION</scope>
    <source>
        <tissue evidence="8">Gonads</tissue>
    </source>
</reference>
<dbReference type="Pfam" id="PF00530">
    <property type="entry name" value="SRCR"/>
    <property type="match status" value="2"/>
</dbReference>
<evidence type="ECO:0000259" key="6">
    <source>
        <dbReference type="PROSITE" id="PS50287"/>
    </source>
</evidence>
<gene>
    <name evidence="8" type="primary">LOC106171820</name>
</gene>
<dbReference type="PROSITE" id="PS50287">
    <property type="entry name" value="SRCR_2"/>
    <property type="match status" value="2"/>
</dbReference>
<feature type="chain" id="PRO_5010280855" evidence="5">
    <location>
        <begin position="27"/>
        <end position="192"/>
    </location>
</feature>
<evidence type="ECO:0000313" key="8">
    <source>
        <dbReference type="RefSeq" id="XP_013407747.1"/>
    </source>
</evidence>
<dbReference type="GeneID" id="106171820"/>
<accession>A0A1S3JBH0</accession>
<dbReference type="AlphaFoldDB" id="A0A1S3JBH0"/>
<feature type="domain" description="SRCR" evidence="6">
    <location>
        <begin position="144"/>
        <end position="185"/>
    </location>
</feature>
<dbReference type="InterPro" id="IPR036772">
    <property type="entry name" value="SRCR-like_dom_sf"/>
</dbReference>
<proteinExistence type="predicted"/>
<evidence type="ECO:0000313" key="7">
    <source>
        <dbReference type="Proteomes" id="UP000085678"/>
    </source>
</evidence>
<dbReference type="SMART" id="SM00202">
    <property type="entry name" value="SR"/>
    <property type="match status" value="1"/>
</dbReference>
<name>A0A1S3JBH0_LINAN</name>
<dbReference type="STRING" id="7574.A0A1S3JBH0"/>
<evidence type="ECO:0000256" key="5">
    <source>
        <dbReference type="SAM" id="SignalP"/>
    </source>
</evidence>
<feature type="signal peptide" evidence="5">
    <location>
        <begin position="1"/>
        <end position="26"/>
    </location>
</feature>
<dbReference type="InterPro" id="IPR001190">
    <property type="entry name" value="SRCR"/>
</dbReference>
<sequence>MKSTGSEWFPVLVVCMAAFLSQDVHGIQTQLSGSWFGRVEVLREDTNQWGTICRNDFTDSEAAAVCKSLNYATGKSVNTWLHQASRPIHFDQVSCGNGSHDNIGTCLYGGVPLDNLNITEWGDFSSLNCEDAVVFCWNVSEPEFRLVPGPNYGRVEMAIDGNWGTICSRHWHWQDARVLCKELGFIGCGYLF</sequence>
<evidence type="ECO:0000256" key="4">
    <source>
        <dbReference type="PROSITE-ProRule" id="PRU00196"/>
    </source>
</evidence>
<feature type="domain" description="SRCR" evidence="6">
    <location>
        <begin position="37"/>
        <end position="137"/>
    </location>
</feature>
<keyword evidence="1 5" id="KW-0732">Signal</keyword>
<dbReference type="Proteomes" id="UP000085678">
    <property type="component" value="Unplaced"/>
</dbReference>
<dbReference type="GO" id="GO:0016020">
    <property type="term" value="C:membrane"/>
    <property type="evidence" value="ECO:0007669"/>
    <property type="project" value="InterPro"/>
</dbReference>
<dbReference type="RefSeq" id="XP_013407747.1">
    <property type="nucleotide sequence ID" value="XM_013552293.1"/>
</dbReference>
<organism evidence="7 8">
    <name type="scientific">Lingula anatina</name>
    <name type="common">Brachiopod</name>
    <name type="synonym">Lingula unguis</name>
    <dbReference type="NCBI Taxonomy" id="7574"/>
    <lineage>
        <taxon>Eukaryota</taxon>
        <taxon>Metazoa</taxon>
        <taxon>Spiralia</taxon>
        <taxon>Lophotrochozoa</taxon>
        <taxon>Brachiopoda</taxon>
        <taxon>Linguliformea</taxon>
        <taxon>Lingulata</taxon>
        <taxon>Lingulida</taxon>
        <taxon>Linguloidea</taxon>
        <taxon>Lingulidae</taxon>
        <taxon>Lingula</taxon>
    </lineage>
</organism>
<dbReference type="Gene3D" id="3.10.250.10">
    <property type="entry name" value="SRCR-like domain"/>
    <property type="match status" value="2"/>
</dbReference>
<keyword evidence="2" id="KW-0677">Repeat</keyword>
<dbReference type="PANTHER" id="PTHR19331">
    <property type="entry name" value="SCAVENGER RECEPTOR DOMAIN-CONTAINING"/>
    <property type="match status" value="1"/>
</dbReference>
<evidence type="ECO:0000256" key="1">
    <source>
        <dbReference type="ARBA" id="ARBA00022729"/>
    </source>
</evidence>
<keyword evidence="7" id="KW-1185">Reference proteome</keyword>
<keyword evidence="3" id="KW-1015">Disulfide bond</keyword>
<dbReference type="KEGG" id="lak:106171820"/>
<dbReference type="OrthoDB" id="422749at2759"/>
<protein>
    <submittedName>
        <fullName evidence="8">Scavenger receptor cysteine-rich type 1 protein M160-like</fullName>
    </submittedName>
</protein>
<evidence type="ECO:0000256" key="2">
    <source>
        <dbReference type="ARBA" id="ARBA00022737"/>
    </source>
</evidence>
<dbReference type="PROSITE" id="PS00420">
    <property type="entry name" value="SRCR_1"/>
    <property type="match status" value="1"/>
</dbReference>
<evidence type="ECO:0000256" key="3">
    <source>
        <dbReference type="ARBA" id="ARBA00023157"/>
    </source>
</evidence>